<feature type="non-terminal residue" evidence="12">
    <location>
        <position position="1"/>
    </location>
</feature>
<comment type="caution">
    <text evidence="12">The sequence shown here is derived from an EMBL/GenBank/DDBJ whole genome shotgun (WGS) entry which is preliminary data.</text>
</comment>
<keyword evidence="5" id="KW-0963">Cytoplasm</keyword>
<dbReference type="EC" id="2.7.4.8" evidence="3"/>
<dbReference type="PANTHER" id="PTHR23117">
    <property type="entry name" value="GUANYLATE KINASE-RELATED"/>
    <property type="match status" value="1"/>
</dbReference>
<evidence type="ECO:0000256" key="9">
    <source>
        <dbReference type="ARBA" id="ARBA00022840"/>
    </source>
</evidence>
<dbReference type="InterPro" id="IPR008145">
    <property type="entry name" value="GK/Ca_channel_bsu"/>
</dbReference>
<feature type="domain" description="Guanylate kinase-like" evidence="11">
    <location>
        <begin position="1"/>
        <end position="91"/>
    </location>
</feature>
<dbReference type="FunFam" id="3.40.50.300:FF:000084">
    <property type="entry name" value="Guanylate kinase"/>
    <property type="match status" value="1"/>
</dbReference>
<evidence type="ECO:0000256" key="2">
    <source>
        <dbReference type="ARBA" id="ARBA00005790"/>
    </source>
</evidence>
<evidence type="ECO:0000256" key="3">
    <source>
        <dbReference type="ARBA" id="ARBA00012961"/>
    </source>
</evidence>
<keyword evidence="7" id="KW-0547">Nucleotide-binding</keyword>
<dbReference type="InterPro" id="IPR008144">
    <property type="entry name" value="Guanylate_kin-like_dom"/>
</dbReference>
<evidence type="ECO:0000256" key="10">
    <source>
        <dbReference type="ARBA" id="ARBA00030128"/>
    </source>
</evidence>
<dbReference type="AlphaFoldDB" id="A0A2W4SCQ7"/>
<keyword evidence="9" id="KW-0067">ATP-binding</keyword>
<evidence type="ECO:0000313" key="12">
    <source>
        <dbReference type="EMBL" id="PZN69507.1"/>
    </source>
</evidence>
<dbReference type="Proteomes" id="UP000249396">
    <property type="component" value="Unassembled WGS sequence"/>
</dbReference>
<reference evidence="12 13" key="1">
    <citation type="journal article" date="2018" name="Aquat. Microb. Ecol.">
        <title>Gammaproteobacterial methanotrophs dominate.</title>
        <authorList>
            <person name="Rissanen A.J."/>
            <person name="Saarenheimo J."/>
            <person name="Tiirola M."/>
            <person name="Peura S."/>
            <person name="Aalto S.L."/>
            <person name="Karvinen A."/>
            <person name="Nykanen H."/>
        </authorList>
    </citation>
    <scope>NUCLEOTIDE SEQUENCE [LARGE SCALE GENOMIC DNA]</scope>
    <source>
        <strain evidence="12">AMbin10</strain>
    </source>
</reference>
<dbReference type="PROSITE" id="PS50052">
    <property type="entry name" value="GUANYLATE_KINASE_2"/>
    <property type="match status" value="1"/>
</dbReference>
<evidence type="ECO:0000256" key="6">
    <source>
        <dbReference type="ARBA" id="ARBA00022679"/>
    </source>
</evidence>
<dbReference type="SUPFAM" id="SSF52540">
    <property type="entry name" value="P-loop containing nucleoside triphosphate hydrolases"/>
    <property type="match status" value="1"/>
</dbReference>
<dbReference type="GO" id="GO:0005524">
    <property type="term" value="F:ATP binding"/>
    <property type="evidence" value="ECO:0007669"/>
    <property type="project" value="UniProtKB-KW"/>
</dbReference>
<evidence type="ECO:0000313" key="13">
    <source>
        <dbReference type="Proteomes" id="UP000249396"/>
    </source>
</evidence>
<accession>A0A2W4SCQ7</accession>
<comment type="subcellular location">
    <subcellularLocation>
        <location evidence="1">Cytoplasm</location>
    </subcellularLocation>
</comment>
<dbReference type="PANTHER" id="PTHR23117:SF13">
    <property type="entry name" value="GUANYLATE KINASE"/>
    <property type="match status" value="1"/>
</dbReference>
<name>A0A2W4SCQ7_9GAMM</name>
<proteinExistence type="inferred from homology"/>
<dbReference type="GO" id="GO:0005829">
    <property type="term" value="C:cytosol"/>
    <property type="evidence" value="ECO:0007669"/>
    <property type="project" value="TreeGrafter"/>
</dbReference>
<comment type="similarity">
    <text evidence="2">Belongs to the guanylate kinase family.</text>
</comment>
<protein>
    <recommendedName>
        <fullName evidence="4">Guanylate kinase</fullName>
        <ecNumber evidence="3">2.7.4.8</ecNumber>
    </recommendedName>
    <alternativeName>
        <fullName evidence="10">GMP kinase</fullName>
    </alternativeName>
</protein>
<evidence type="ECO:0000256" key="8">
    <source>
        <dbReference type="ARBA" id="ARBA00022777"/>
    </source>
</evidence>
<dbReference type="GO" id="GO:0004385">
    <property type="term" value="F:GMP kinase activity"/>
    <property type="evidence" value="ECO:0007669"/>
    <property type="project" value="UniProtKB-EC"/>
</dbReference>
<evidence type="ECO:0000256" key="7">
    <source>
        <dbReference type="ARBA" id="ARBA00022741"/>
    </source>
</evidence>
<evidence type="ECO:0000259" key="11">
    <source>
        <dbReference type="PROSITE" id="PS50052"/>
    </source>
</evidence>
<gene>
    <name evidence="12" type="primary">gmk</name>
    <name evidence="12" type="ORF">DM484_29545</name>
</gene>
<dbReference type="InterPro" id="IPR027417">
    <property type="entry name" value="P-loop_NTPase"/>
</dbReference>
<keyword evidence="6 12" id="KW-0808">Transferase</keyword>
<evidence type="ECO:0000256" key="1">
    <source>
        <dbReference type="ARBA" id="ARBA00004496"/>
    </source>
</evidence>
<evidence type="ECO:0000256" key="4">
    <source>
        <dbReference type="ARBA" id="ARBA00016296"/>
    </source>
</evidence>
<dbReference type="Pfam" id="PF00625">
    <property type="entry name" value="Guanylate_kin"/>
    <property type="match status" value="1"/>
</dbReference>
<evidence type="ECO:0000256" key="5">
    <source>
        <dbReference type="ARBA" id="ARBA00022490"/>
    </source>
</evidence>
<dbReference type="EMBL" id="QJPH01000575">
    <property type="protein sequence ID" value="PZN69507.1"/>
    <property type="molecule type" value="Genomic_DNA"/>
</dbReference>
<dbReference type="Gene3D" id="3.40.50.300">
    <property type="entry name" value="P-loop containing nucleotide triphosphate hydrolases"/>
    <property type="match status" value="1"/>
</dbReference>
<keyword evidence="8 12" id="KW-0418">Kinase</keyword>
<sequence>SLGKDVLLEIDWQGARQIKEQMPDCQTLFILPPSREALSKRLHGRGQDDEETIVRRMRDAISEMSHYAEYDYLIINDEFESAVEELRTIVLASRLRTHVQSIRHKGLIANLIVT</sequence>
<organism evidence="12 13">
    <name type="scientific">Candidatus Methylumidiphilus alinenensis</name>
    <dbReference type="NCBI Taxonomy" id="2202197"/>
    <lineage>
        <taxon>Bacteria</taxon>
        <taxon>Pseudomonadati</taxon>
        <taxon>Pseudomonadota</taxon>
        <taxon>Gammaproteobacteria</taxon>
        <taxon>Methylococcales</taxon>
        <taxon>Candidatus Methylumidiphilus</taxon>
    </lineage>
</organism>